<dbReference type="InterPro" id="IPR008979">
    <property type="entry name" value="Galactose-bd-like_sf"/>
</dbReference>
<dbReference type="PANTHER" id="PTHR12631:SF10">
    <property type="entry name" value="BETA-XYLOSIDASE-LIKE PROTEIN-RELATED"/>
    <property type="match status" value="1"/>
</dbReference>
<dbReference type="GO" id="GO:0004553">
    <property type="term" value="F:hydrolase activity, hydrolyzing O-glycosyl compounds"/>
    <property type="evidence" value="ECO:0007669"/>
    <property type="project" value="TreeGrafter"/>
</dbReference>
<dbReference type="EMBL" id="FUKI01000137">
    <property type="protein sequence ID" value="SJM94858.1"/>
    <property type="molecule type" value="Genomic_DNA"/>
</dbReference>
<evidence type="ECO:0008006" key="4">
    <source>
        <dbReference type="Google" id="ProtNLM"/>
    </source>
</evidence>
<organism evidence="2 3">
    <name type="scientific">Crenothrix polyspora</name>
    <dbReference type="NCBI Taxonomy" id="360316"/>
    <lineage>
        <taxon>Bacteria</taxon>
        <taxon>Pseudomonadati</taxon>
        <taxon>Pseudomonadota</taxon>
        <taxon>Gammaproteobacteria</taxon>
        <taxon>Methylococcales</taxon>
        <taxon>Crenotrichaceae</taxon>
        <taxon>Crenothrix</taxon>
    </lineage>
</organism>
<proteinExistence type="predicted"/>
<name>A0A1R4HF30_9GAMM</name>
<dbReference type="Gene3D" id="3.20.20.80">
    <property type="entry name" value="Glycosidases"/>
    <property type="match status" value="1"/>
</dbReference>
<evidence type="ECO:0000313" key="3">
    <source>
        <dbReference type="Proteomes" id="UP000195667"/>
    </source>
</evidence>
<evidence type="ECO:0000256" key="1">
    <source>
        <dbReference type="SAM" id="SignalP"/>
    </source>
</evidence>
<evidence type="ECO:0000313" key="2">
    <source>
        <dbReference type="EMBL" id="SJM94858.1"/>
    </source>
</evidence>
<keyword evidence="1" id="KW-0732">Signal</keyword>
<dbReference type="Gene3D" id="2.60.120.260">
    <property type="entry name" value="Galactose-binding domain-like"/>
    <property type="match status" value="1"/>
</dbReference>
<dbReference type="RefSeq" id="WP_087144512.1">
    <property type="nucleotide sequence ID" value="NZ_FUKI01000137.1"/>
</dbReference>
<gene>
    <name evidence="2" type="ORF">CRENPOLYSF1_60009</name>
</gene>
<sequence length="743" mass="80638">MTRFYLHALSVRCSKQIILSTVLGLTMGQSALAAWNPDAGLIPSLTKGATLSATSPGSNLGWVLDGNTDTSWQSGACLPTGYIARPELNQVLGACAAGRCASSGSTNMKDATDNDPYTGAYIPVSNGTAWINVPLPQTRPLYQLGVRGFGNQPIVFEAVTASGNKIVSTLTSADNYQYRRFSAPADPITALRVSSKDKFTLTEISTLAEPCFEAVTVDLGSAQPVGWIQMKHWSPDATATTLSISGDGQQWTQVASLIPTSLSYQSTRFQEQAVRYIKVRHNVTERDWAKIYVWDIAAYDANGPYGAAPKPKANSHSMAELLGINGIWGWGNNPNGATLYRQVASHARNYHNLGWDVKDPDHIPDYTAMAKGKGTEGQWWLNWDLEYGAWVKAGLQVEASIQFTNRDFPVSVWDNPNLAGYNYGFAFVQHFGSTYGNGQVRALEVGNEPWDYPASFYRTVLGGMAAGVKAGDPAMKVMPGAMQAIKPEAANASGGNYIGARLTPVEAVNIDALNTHAYSYSYAPDGKRIAVMPENPASTMNEVRNFLRFRDVNLPAMPVYFTEWGWDSAGAGESCNASECVSERAQALYGVRGALILSRLGLDRLTWFFYANDKKCDTLYCRSGVTSSFNTGFKPKQSFRAFQSLLNTLGTRYFLSVLREDSTAYVYVLGDKNGKATHLVAWRPVDGDDTTFSNLTLPVNAIPASALSLSGTTATGESVTLPTVFNGQWTIKLSSVPLVVTFK</sequence>
<dbReference type="SUPFAM" id="SSF51445">
    <property type="entry name" value="(Trans)glycosidases"/>
    <property type="match status" value="1"/>
</dbReference>
<protein>
    <recommendedName>
        <fullName evidence="4">F5/8 type C domain-containing protein</fullName>
    </recommendedName>
</protein>
<dbReference type="Proteomes" id="UP000195667">
    <property type="component" value="Unassembled WGS sequence"/>
</dbReference>
<dbReference type="AlphaFoldDB" id="A0A1R4HF30"/>
<dbReference type="SUPFAM" id="SSF49785">
    <property type="entry name" value="Galactose-binding domain-like"/>
    <property type="match status" value="1"/>
</dbReference>
<reference evidence="3" key="1">
    <citation type="submission" date="2017-02" db="EMBL/GenBank/DDBJ databases">
        <authorList>
            <person name="Daims H."/>
        </authorList>
    </citation>
    <scope>NUCLEOTIDE SEQUENCE [LARGE SCALE GENOMIC DNA]</scope>
</reference>
<feature type="chain" id="PRO_5012887545" description="F5/8 type C domain-containing protein" evidence="1">
    <location>
        <begin position="34"/>
        <end position="743"/>
    </location>
</feature>
<dbReference type="PANTHER" id="PTHR12631">
    <property type="entry name" value="ALPHA-L-IDURONIDASE"/>
    <property type="match status" value="1"/>
</dbReference>
<dbReference type="OrthoDB" id="912485at2"/>
<feature type="signal peptide" evidence="1">
    <location>
        <begin position="1"/>
        <end position="33"/>
    </location>
</feature>
<dbReference type="InterPro" id="IPR017853">
    <property type="entry name" value="GH"/>
</dbReference>
<dbReference type="InterPro" id="IPR051923">
    <property type="entry name" value="Glycosyl_Hydrolase_39"/>
</dbReference>
<keyword evidence="3" id="KW-1185">Reference proteome</keyword>
<accession>A0A1R4HF30</accession>